<evidence type="ECO:0000313" key="2">
    <source>
        <dbReference type="EMBL" id="ETS06818.1"/>
    </source>
</evidence>
<dbReference type="AlphaFoldDB" id="A0A024SL86"/>
<proteinExistence type="predicted"/>
<dbReference type="KEGG" id="trr:M419DRAFT_121677"/>
<keyword evidence="1" id="KW-1133">Transmembrane helix</keyword>
<dbReference type="Proteomes" id="UP000024376">
    <property type="component" value="Unassembled WGS sequence"/>
</dbReference>
<evidence type="ECO:0000256" key="1">
    <source>
        <dbReference type="SAM" id="Phobius"/>
    </source>
</evidence>
<dbReference type="HOGENOM" id="CLU_3070366_0_0_1"/>
<dbReference type="EMBL" id="KI911139">
    <property type="protein sequence ID" value="ETS06818.1"/>
    <property type="molecule type" value="Genomic_DNA"/>
</dbReference>
<evidence type="ECO:0000313" key="3">
    <source>
        <dbReference type="Proteomes" id="UP000024376"/>
    </source>
</evidence>
<accession>A0A024SL86</accession>
<reference evidence="3" key="1">
    <citation type="journal article" date="2013" name="Ind. Biotechnol.">
        <title>Comparative genomics analysis of Trichoderma reesei strains.</title>
        <authorList>
            <person name="Koike H."/>
            <person name="Aerts A."/>
            <person name="LaButti K."/>
            <person name="Grigoriev I.V."/>
            <person name="Baker S.E."/>
        </authorList>
    </citation>
    <scope>NUCLEOTIDE SEQUENCE [LARGE SCALE GENOMIC DNA]</scope>
    <source>
        <strain evidence="3">ATCC 56765 / BCRC 32924 / NRRL 11460 / Rut C-30</strain>
    </source>
</reference>
<keyword evidence="1" id="KW-0472">Membrane</keyword>
<gene>
    <name evidence="2" type="ORF">M419DRAFT_121677</name>
</gene>
<keyword evidence="1" id="KW-0812">Transmembrane</keyword>
<organism evidence="2 3">
    <name type="scientific">Hypocrea jecorina (strain ATCC 56765 / BCRC 32924 / NRRL 11460 / Rut C-30)</name>
    <name type="common">Trichoderma reesei</name>
    <dbReference type="NCBI Taxonomy" id="1344414"/>
    <lineage>
        <taxon>Eukaryota</taxon>
        <taxon>Fungi</taxon>
        <taxon>Dikarya</taxon>
        <taxon>Ascomycota</taxon>
        <taxon>Pezizomycotina</taxon>
        <taxon>Sordariomycetes</taxon>
        <taxon>Hypocreomycetidae</taxon>
        <taxon>Hypocreales</taxon>
        <taxon>Hypocreaceae</taxon>
        <taxon>Trichoderma</taxon>
    </lineage>
</organism>
<name>A0A024SL86_HYPJR</name>
<sequence>METTFDETQNTLMRRLYLFFCYAFIRSFLWEQGSSFRAANSFFGLFHMSMDGI</sequence>
<protein>
    <submittedName>
        <fullName evidence="2">Uncharacterized protein</fullName>
    </submittedName>
</protein>
<feature type="transmembrane region" description="Helical" evidence="1">
    <location>
        <begin position="12"/>
        <end position="29"/>
    </location>
</feature>